<dbReference type="Gene3D" id="2.40.128.20">
    <property type="match status" value="1"/>
</dbReference>
<protein>
    <submittedName>
        <fullName evidence="4">ShKT domain-containing protein</fullName>
    </submittedName>
</protein>
<feature type="domain" description="ShKT" evidence="2">
    <location>
        <begin position="1"/>
        <end position="31"/>
    </location>
</feature>
<organism evidence="3 4">
    <name type="scientific">Panagrolaimus superbus</name>
    <dbReference type="NCBI Taxonomy" id="310955"/>
    <lineage>
        <taxon>Eukaryota</taxon>
        <taxon>Metazoa</taxon>
        <taxon>Ecdysozoa</taxon>
        <taxon>Nematoda</taxon>
        <taxon>Chromadorea</taxon>
        <taxon>Rhabditida</taxon>
        <taxon>Tylenchina</taxon>
        <taxon>Panagrolaimomorpha</taxon>
        <taxon>Panagrolaimoidea</taxon>
        <taxon>Panagrolaimidae</taxon>
        <taxon>Panagrolaimus</taxon>
    </lineage>
</organism>
<dbReference type="InterPro" id="IPR045165">
    <property type="entry name" value="Nitrobindin"/>
</dbReference>
<name>A0A914Z963_9BILA</name>
<reference evidence="4" key="1">
    <citation type="submission" date="2022-11" db="UniProtKB">
        <authorList>
            <consortium name="WormBaseParasite"/>
        </authorList>
    </citation>
    <scope>IDENTIFICATION</scope>
</reference>
<dbReference type="PROSITE" id="PS51670">
    <property type="entry name" value="SHKT"/>
    <property type="match status" value="1"/>
</dbReference>
<dbReference type="Proteomes" id="UP000887577">
    <property type="component" value="Unplaced"/>
</dbReference>
<accession>A0A914Z963</accession>
<evidence type="ECO:0000256" key="1">
    <source>
        <dbReference type="PROSITE-ProRule" id="PRU01005"/>
    </source>
</evidence>
<dbReference type="InterPro" id="IPR003582">
    <property type="entry name" value="ShKT_dom"/>
</dbReference>
<keyword evidence="3" id="KW-1185">Reference proteome</keyword>
<comment type="caution">
    <text evidence="1">Lacks conserved residue(s) required for the propagation of feature annotation.</text>
</comment>
<proteinExistence type="predicted"/>
<dbReference type="Pfam" id="PF08768">
    <property type="entry name" value="THAP4_heme-bd"/>
    <property type="match status" value="1"/>
</dbReference>
<dbReference type="CDD" id="cd07828">
    <property type="entry name" value="lipocalin_heme-bd-THAP4-like"/>
    <property type="match status" value="1"/>
</dbReference>
<dbReference type="WBParaSite" id="PSU_v2.g8458.t1">
    <property type="protein sequence ID" value="PSU_v2.g8458.t1"/>
    <property type="gene ID" value="PSU_v2.g8458"/>
</dbReference>
<sequence>MNCYFWVAENADRCESDEIVSTDCQKACQTCGTKIPPEYDLKRVPESLHKVAFLIGKWRSEFGGKADFPTIPRFTYGEEIDIKLATNMKFPTLNYTAFAWDNSDLVELHSENGFIAGAQNSSRVALNTVMSNGFNTIEEGESKDNSIRFRLRRVGRINFSRDLPVRLMFREWILLNETFLESRLLMATSTHPMMLHTQIIYKRIFP</sequence>
<evidence type="ECO:0000259" key="2">
    <source>
        <dbReference type="PROSITE" id="PS51670"/>
    </source>
</evidence>
<dbReference type="AlphaFoldDB" id="A0A914Z963"/>
<dbReference type="InterPro" id="IPR012674">
    <property type="entry name" value="Calycin"/>
</dbReference>
<dbReference type="SUPFAM" id="SSF50814">
    <property type="entry name" value="Lipocalins"/>
    <property type="match status" value="1"/>
</dbReference>
<evidence type="ECO:0000313" key="4">
    <source>
        <dbReference type="WBParaSite" id="PSU_v2.g8458.t1"/>
    </source>
</evidence>
<dbReference type="PANTHER" id="PTHR15854">
    <property type="entry name" value="THAP4 PROTEIN"/>
    <property type="match status" value="1"/>
</dbReference>
<dbReference type="PANTHER" id="PTHR15854:SF2">
    <property type="entry name" value="MARVEL DOMAIN-CONTAINING PROTEIN-RELATED"/>
    <property type="match status" value="1"/>
</dbReference>
<evidence type="ECO:0000313" key="3">
    <source>
        <dbReference type="Proteomes" id="UP000887577"/>
    </source>
</evidence>
<dbReference type="InterPro" id="IPR014878">
    <property type="entry name" value="THAP4-like_heme-bd"/>
</dbReference>